<accession>A0A1S9NCE3</accession>
<gene>
    <name evidence="1" type="ORF">CBEIBR21_03065</name>
</gene>
<evidence type="ECO:0000313" key="2">
    <source>
        <dbReference type="Proteomes" id="UP000190959"/>
    </source>
</evidence>
<proteinExistence type="predicted"/>
<name>A0A1S9NCE3_CLOBE</name>
<reference evidence="1 2" key="1">
    <citation type="submission" date="2017-02" db="EMBL/GenBank/DDBJ databases">
        <title>Genome sequence of Clostridium beijerinckii Br21.</title>
        <authorList>
            <person name="Fonseca B.C."/>
            <person name="Guazzaroni M.E."/>
            <person name="Riano-Pachon D.M."/>
            <person name="Reginatto V."/>
        </authorList>
    </citation>
    <scope>NUCLEOTIDE SEQUENCE [LARGE SCALE GENOMIC DNA]</scope>
    <source>
        <strain evidence="1 2">Br21</strain>
    </source>
</reference>
<comment type="caution">
    <text evidence="1">The sequence shown here is derived from an EMBL/GenBank/DDBJ whole genome shotgun (WGS) entry which is preliminary data.</text>
</comment>
<dbReference type="EMBL" id="MWMH01000001">
    <property type="protein sequence ID" value="OOP75164.1"/>
    <property type="molecule type" value="Genomic_DNA"/>
</dbReference>
<dbReference type="AlphaFoldDB" id="A0A1S9NCE3"/>
<protein>
    <recommendedName>
        <fullName evidence="3">Group II intron-encoded protein LtrA</fullName>
    </recommendedName>
</protein>
<organism evidence="1 2">
    <name type="scientific">Clostridium beijerinckii</name>
    <name type="common">Clostridium MP</name>
    <dbReference type="NCBI Taxonomy" id="1520"/>
    <lineage>
        <taxon>Bacteria</taxon>
        <taxon>Bacillati</taxon>
        <taxon>Bacillota</taxon>
        <taxon>Clostridia</taxon>
        <taxon>Eubacteriales</taxon>
        <taxon>Clostridiaceae</taxon>
        <taxon>Clostridium</taxon>
    </lineage>
</organism>
<evidence type="ECO:0000313" key="1">
    <source>
        <dbReference type="EMBL" id="OOP75164.1"/>
    </source>
</evidence>
<dbReference type="RefSeq" id="WP_078114543.1">
    <property type="nucleotide sequence ID" value="NZ_MWMH01000001.1"/>
</dbReference>
<sequence length="94" mass="11186">MHREFSATPKGRNNEFEYDSLERILSRENLNFAMQRVISNKDSHGVGGMKVYELKQFLKANWMQIREDILNGEYRPMSVRRVEVPKPINDKIRM</sequence>
<evidence type="ECO:0008006" key="3">
    <source>
        <dbReference type="Google" id="ProtNLM"/>
    </source>
</evidence>
<dbReference type="Proteomes" id="UP000190959">
    <property type="component" value="Unassembled WGS sequence"/>
</dbReference>